<accession>A0A841R7X0</accession>
<evidence type="ECO:0000313" key="10">
    <source>
        <dbReference type="Proteomes" id="UP000587760"/>
    </source>
</evidence>
<keyword evidence="6 7" id="KW-0472">Membrane</keyword>
<evidence type="ECO:0000256" key="3">
    <source>
        <dbReference type="ARBA" id="ARBA00022475"/>
    </source>
</evidence>
<dbReference type="PANTHER" id="PTHR43744">
    <property type="entry name" value="ABC TRANSPORTER PERMEASE PROTEIN MG189-RELATED-RELATED"/>
    <property type="match status" value="1"/>
</dbReference>
<comment type="caution">
    <text evidence="9">The sequence shown here is derived from an EMBL/GenBank/DDBJ whole genome shotgun (WGS) entry which is preliminary data.</text>
</comment>
<proteinExistence type="inferred from homology"/>
<keyword evidence="4 7" id="KW-0812">Transmembrane</keyword>
<evidence type="ECO:0000256" key="1">
    <source>
        <dbReference type="ARBA" id="ARBA00004651"/>
    </source>
</evidence>
<keyword evidence="5 7" id="KW-1133">Transmembrane helix</keyword>
<feature type="transmembrane region" description="Helical" evidence="7">
    <location>
        <begin position="12"/>
        <end position="31"/>
    </location>
</feature>
<keyword evidence="2 7" id="KW-0813">Transport</keyword>
<evidence type="ECO:0000256" key="4">
    <source>
        <dbReference type="ARBA" id="ARBA00022692"/>
    </source>
</evidence>
<organism evidence="9 10">
    <name type="scientific">Spirochaeta isovalerica</name>
    <dbReference type="NCBI Taxonomy" id="150"/>
    <lineage>
        <taxon>Bacteria</taxon>
        <taxon>Pseudomonadati</taxon>
        <taxon>Spirochaetota</taxon>
        <taxon>Spirochaetia</taxon>
        <taxon>Spirochaetales</taxon>
        <taxon>Spirochaetaceae</taxon>
        <taxon>Spirochaeta</taxon>
    </lineage>
</organism>
<dbReference type="CDD" id="cd06261">
    <property type="entry name" value="TM_PBP2"/>
    <property type="match status" value="1"/>
</dbReference>
<dbReference type="InterPro" id="IPR035906">
    <property type="entry name" value="MetI-like_sf"/>
</dbReference>
<dbReference type="AlphaFoldDB" id="A0A841R7X0"/>
<feature type="transmembrane region" description="Helical" evidence="7">
    <location>
        <begin position="182"/>
        <end position="205"/>
    </location>
</feature>
<keyword evidence="10" id="KW-1185">Reference proteome</keyword>
<dbReference type="Proteomes" id="UP000587760">
    <property type="component" value="Unassembled WGS sequence"/>
</dbReference>
<evidence type="ECO:0000259" key="8">
    <source>
        <dbReference type="PROSITE" id="PS50928"/>
    </source>
</evidence>
<protein>
    <submittedName>
        <fullName evidence="9">Putative aldouronate transport system permease protein</fullName>
    </submittedName>
</protein>
<evidence type="ECO:0000256" key="2">
    <source>
        <dbReference type="ARBA" id="ARBA00022448"/>
    </source>
</evidence>
<feature type="transmembrane region" description="Helical" evidence="7">
    <location>
        <begin position="70"/>
        <end position="97"/>
    </location>
</feature>
<reference evidence="9 10" key="1">
    <citation type="submission" date="2020-08" db="EMBL/GenBank/DDBJ databases">
        <title>Genomic Encyclopedia of Type Strains, Phase IV (KMG-IV): sequencing the most valuable type-strain genomes for metagenomic binning, comparative biology and taxonomic classification.</title>
        <authorList>
            <person name="Goeker M."/>
        </authorList>
    </citation>
    <scope>NUCLEOTIDE SEQUENCE [LARGE SCALE GENOMIC DNA]</scope>
    <source>
        <strain evidence="9 10">DSM 2461</strain>
    </source>
</reference>
<dbReference type="RefSeq" id="WP_184744330.1">
    <property type="nucleotide sequence ID" value="NZ_JACHGJ010000001.1"/>
</dbReference>
<comment type="similarity">
    <text evidence="7">Belongs to the binding-protein-dependent transport system permease family.</text>
</comment>
<name>A0A841R7X0_9SPIO</name>
<dbReference type="Pfam" id="PF00528">
    <property type="entry name" value="BPD_transp_1"/>
    <property type="match status" value="1"/>
</dbReference>
<feature type="transmembrane region" description="Helical" evidence="7">
    <location>
        <begin position="109"/>
        <end position="128"/>
    </location>
</feature>
<evidence type="ECO:0000256" key="5">
    <source>
        <dbReference type="ARBA" id="ARBA00022989"/>
    </source>
</evidence>
<evidence type="ECO:0000313" key="9">
    <source>
        <dbReference type="EMBL" id="MBB6479287.1"/>
    </source>
</evidence>
<dbReference type="PANTHER" id="PTHR43744:SF9">
    <property type="entry name" value="POLYGALACTURONAN_RHAMNOGALACTURONAN TRANSPORT SYSTEM PERMEASE PROTEIN YTCP"/>
    <property type="match status" value="1"/>
</dbReference>
<sequence length="293" mass="33221">MKIKEKKLELFPKINTLLMILICFITLYPIWYTIVLSFNDANDAQMGGIYWWPRLFSLKSYSAVFANANIINAFTISVLRTVIGTLTHVFFTAMTAYAFSKKRLVGRNVFLAIGTFTMFFNGGLIPFFLLLKNLGMLNNFIVYIVPTMFNFFHLIIFTSFFRGIPGSLEESAMIDGANEFRTFIQIIIPLSMPVLATIALFHGVWNWNDFFWGVIFVNDESLQPIGTYLYRIIAETASSNMKINMPGAISLKAVNSQSIKLATMVVATTPIVLTYPFLQKYFVKGVMIGSVKE</sequence>
<dbReference type="GO" id="GO:0055085">
    <property type="term" value="P:transmembrane transport"/>
    <property type="evidence" value="ECO:0007669"/>
    <property type="project" value="InterPro"/>
</dbReference>
<dbReference type="Gene3D" id="1.10.3720.10">
    <property type="entry name" value="MetI-like"/>
    <property type="match status" value="1"/>
</dbReference>
<dbReference type="InterPro" id="IPR000515">
    <property type="entry name" value="MetI-like"/>
</dbReference>
<dbReference type="SUPFAM" id="SSF161098">
    <property type="entry name" value="MetI-like"/>
    <property type="match status" value="1"/>
</dbReference>
<evidence type="ECO:0000256" key="6">
    <source>
        <dbReference type="ARBA" id="ARBA00023136"/>
    </source>
</evidence>
<gene>
    <name evidence="9" type="ORF">HNR50_000920</name>
</gene>
<evidence type="ECO:0000256" key="7">
    <source>
        <dbReference type="RuleBase" id="RU363032"/>
    </source>
</evidence>
<comment type="subcellular location">
    <subcellularLocation>
        <location evidence="1 7">Cell membrane</location>
        <topology evidence="1 7">Multi-pass membrane protein</topology>
    </subcellularLocation>
</comment>
<feature type="transmembrane region" description="Helical" evidence="7">
    <location>
        <begin position="140"/>
        <end position="161"/>
    </location>
</feature>
<dbReference type="PROSITE" id="PS50928">
    <property type="entry name" value="ABC_TM1"/>
    <property type="match status" value="1"/>
</dbReference>
<feature type="domain" description="ABC transmembrane type-1" evidence="8">
    <location>
        <begin position="74"/>
        <end position="272"/>
    </location>
</feature>
<keyword evidence="3" id="KW-1003">Cell membrane</keyword>
<dbReference type="GO" id="GO:0005886">
    <property type="term" value="C:plasma membrane"/>
    <property type="evidence" value="ECO:0007669"/>
    <property type="project" value="UniProtKB-SubCell"/>
</dbReference>
<dbReference type="EMBL" id="JACHGJ010000001">
    <property type="protein sequence ID" value="MBB6479287.1"/>
    <property type="molecule type" value="Genomic_DNA"/>
</dbReference>